<evidence type="ECO:0000313" key="1">
    <source>
        <dbReference type="EMBL" id="JAH54476.1"/>
    </source>
</evidence>
<dbReference type="AlphaFoldDB" id="A0A0E9TLJ8"/>
<reference evidence="1" key="1">
    <citation type="submission" date="2014-11" db="EMBL/GenBank/DDBJ databases">
        <authorList>
            <person name="Amaro Gonzalez C."/>
        </authorList>
    </citation>
    <scope>NUCLEOTIDE SEQUENCE</scope>
</reference>
<name>A0A0E9TLJ8_ANGAN</name>
<proteinExistence type="predicted"/>
<organism evidence="1">
    <name type="scientific">Anguilla anguilla</name>
    <name type="common">European freshwater eel</name>
    <name type="synonym">Muraena anguilla</name>
    <dbReference type="NCBI Taxonomy" id="7936"/>
    <lineage>
        <taxon>Eukaryota</taxon>
        <taxon>Metazoa</taxon>
        <taxon>Chordata</taxon>
        <taxon>Craniata</taxon>
        <taxon>Vertebrata</taxon>
        <taxon>Euteleostomi</taxon>
        <taxon>Actinopterygii</taxon>
        <taxon>Neopterygii</taxon>
        <taxon>Teleostei</taxon>
        <taxon>Anguilliformes</taxon>
        <taxon>Anguillidae</taxon>
        <taxon>Anguilla</taxon>
    </lineage>
</organism>
<sequence>MSKKCIAVNHNIFSYFTTNQLF</sequence>
<accession>A0A0E9TLJ8</accession>
<dbReference type="EMBL" id="GBXM01054101">
    <property type="protein sequence ID" value="JAH54476.1"/>
    <property type="molecule type" value="Transcribed_RNA"/>
</dbReference>
<protein>
    <submittedName>
        <fullName evidence="1">Uncharacterized protein</fullName>
    </submittedName>
</protein>
<reference evidence="1" key="2">
    <citation type="journal article" date="2015" name="Fish Shellfish Immunol.">
        <title>Early steps in the European eel (Anguilla anguilla)-Vibrio vulnificus interaction in the gills: Role of the RtxA13 toxin.</title>
        <authorList>
            <person name="Callol A."/>
            <person name="Pajuelo D."/>
            <person name="Ebbesson L."/>
            <person name="Teles M."/>
            <person name="MacKenzie S."/>
            <person name="Amaro C."/>
        </authorList>
    </citation>
    <scope>NUCLEOTIDE SEQUENCE</scope>
</reference>